<sequence length="617" mass="71266">MNKYDRMLYIINQQGMQSQRKLADSMGISLGQVNYLLKEMADKGLLEKTGKIYRVSDTGKKHLEEKIRIQQTEKIDFSGNANGVKLAVILAAGHNPAFDKPEGLLEIGGMPLIEHMIQALHNQGIEKIVVVVGDRKEQYETYFDHRGIILVENNRYKWSGTMASLFAAEAYLTEDFLLVESNQILEEIAIEKILKSEEQNCMLLAGPSDSMDEAYVELDENGSIFRISKDIKQLNRIDAELIGVSKISGELFEKMVQYYGKNENPYLNYEYAIESIGRIYRIAGILVDDLIWSVIENETLYQKASSILFPKMKKRAVLRKENKARETLQECMHLKEEEIEQVSIGGGMTNQNFFVRVKGRDYILRIPGACTEVFIDRCAEQYNSRIASGLGLNPPILYFDPVKGVKVTEYISGARTLNPGSARLEAYMRKTTAILKKLHNSEVKLQGDFNVWEEYDKYKREILKNGGRFYKGFEELESFFYHLKSDLNQIKADRRPCHNDLVAENFVSDEKGRMYLIDWEYAGYNDPLWDVAAHLLECEFSKEEEELYLQYYLEKEPGRLEKQKLLMFQICQDVLWSAWTIAKETKGEDFGAYGEGRFLRALIMKKEYEAEYEKEKI</sequence>
<dbReference type="SUPFAM" id="SSF56112">
    <property type="entry name" value="Protein kinase-like (PK-like)"/>
    <property type="match status" value="1"/>
</dbReference>
<dbReference type="GO" id="GO:0005737">
    <property type="term" value="C:cytoplasm"/>
    <property type="evidence" value="ECO:0007669"/>
    <property type="project" value="TreeGrafter"/>
</dbReference>
<dbReference type="Gene3D" id="1.10.10.10">
    <property type="entry name" value="Winged helix-like DNA-binding domain superfamily/Winged helix DNA-binding domain"/>
    <property type="match status" value="1"/>
</dbReference>
<dbReference type="InterPro" id="IPR036390">
    <property type="entry name" value="WH_DNA-bd_sf"/>
</dbReference>
<protein>
    <submittedName>
        <fullName evidence="3">Putative bifunctional molybdopterin-guanine dinucleotide biosynthesis protein MobA/MobB</fullName>
    </submittedName>
</protein>
<accession>A0A4V6HS23</accession>
<reference evidence="3 4" key="1">
    <citation type="journal article" date="2019" name="Anaerobe">
        <title>Detection of Robinsoniella peoriensis in multiple bone samples of a trauma patient.</title>
        <authorList>
            <person name="Schrottner P."/>
            <person name="Hartwich K."/>
            <person name="Bunk B."/>
            <person name="Schober I."/>
            <person name="Helbig S."/>
            <person name="Rudolph W.W."/>
            <person name="Gunzer F."/>
        </authorList>
    </citation>
    <scope>NUCLEOTIDE SEQUENCE [LARGE SCALE GENOMIC DNA]</scope>
    <source>
        <strain evidence="3 4">DSM 106044</strain>
    </source>
</reference>
<dbReference type="GO" id="GO:0006646">
    <property type="term" value="P:phosphatidylethanolamine biosynthetic process"/>
    <property type="evidence" value="ECO:0007669"/>
    <property type="project" value="TreeGrafter"/>
</dbReference>
<dbReference type="GO" id="GO:0016779">
    <property type="term" value="F:nucleotidyltransferase activity"/>
    <property type="evidence" value="ECO:0007669"/>
    <property type="project" value="UniProtKB-ARBA"/>
</dbReference>
<dbReference type="SUPFAM" id="SSF53448">
    <property type="entry name" value="Nucleotide-diphospho-sugar transferases"/>
    <property type="match status" value="1"/>
</dbReference>
<dbReference type="GO" id="GO:0004305">
    <property type="term" value="F:ethanolamine kinase activity"/>
    <property type="evidence" value="ECO:0007669"/>
    <property type="project" value="TreeGrafter"/>
</dbReference>
<feature type="domain" description="MobA-like NTP transferase" evidence="2">
    <location>
        <begin position="87"/>
        <end position="179"/>
    </location>
</feature>
<dbReference type="EMBL" id="QGQD01000042">
    <property type="protein sequence ID" value="TLD01268.1"/>
    <property type="molecule type" value="Genomic_DNA"/>
</dbReference>
<dbReference type="Pfam" id="PF12804">
    <property type="entry name" value="NTP_transf_3"/>
    <property type="match status" value="1"/>
</dbReference>
<dbReference type="InterPro" id="IPR011009">
    <property type="entry name" value="Kinase-like_dom_sf"/>
</dbReference>
<dbReference type="InterPro" id="IPR000835">
    <property type="entry name" value="HTH_MarR-typ"/>
</dbReference>
<feature type="domain" description="HTH marR-type" evidence="1">
    <location>
        <begin position="7"/>
        <end position="49"/>
    </location>
</feature>
<dbReference type="PANTHER" id="PTHR22603">
    <property type="entry name" value="CHOLINE/ETHANOALAMINE KINASE"/>
    <property type="match status" value="1"/>
</dbReference>
<dbReference type="Proteomes" id="UP000306509">
    <property type="component" value="Unassembled WGS sequence"/>
</dbReference>
<dbReference type="Pfam" id="PF01633">
    <property type="entry name" value="Choline_kinase"/>
    <property type="match status" value="1"/>
</dbReference>
<dbReference type="InterPro" id="IPR036388">
    <property type="entry name" value="WH-like_DNA-bd_sf"/>
</dbReference>
<dbReference type="PANTHER" id="PTHR22603:SF66">
    <property type="entry name" value="ETHANOLAMINE KINASE"/>
    <property type="match status" value="1"/>
</dbReference>
<dbReference type="STRING" id="180332.GCA_000797495_02730"/>
<evidence type="ECO:0000259" key="1">
    <source>
        <dbReference type="Pfam" id="PF01047"/>
    </source>
</evidence>
<dbReference type="InterPro" id="IPR025877">
    <property type="entry name" value="MobA-like_NTP_Trfase"/>
</dbReference>
<keyword evidence="4" id="KW-1185">Reference proteome</keyword>
<dbReference type="Pfam" id="PF01047">
    <property type="entry name" value="MarR"/>
    <property type="match status" value="1"/>
</dbReference>
<comment type="caution">
    <text evidence="3">The sequence shown here is derived from an EMBL/GenBank/DDBJ whole genome shotgun (WGS) entry which is preliminary data.</text>
</comment>
<proteinExistence type="predicted"/>
<evidence type="ECO:0000259" key="2">
    <source>
        <dbReference type="Pfam" id="PF12804"/>
    </source>
</evidence>
<dbReference type="Gene3D" id="3.90.550.10">
    <property type="entry name" value="Spore Coat Polysaccharide Biosynthesis Protein SpsA, Chain A"/>
    <property type="match status" value="1"/>
</dbReference>
<gene>
    <name evidence="3" type="ORF">DSM106044_01821</name>
</gene>
<dbReference type="Gene3D" id="3.30.200.20">
    <property type="entry name" value="Phosphorylase Kinase, domain 1"/>
    <property type="match status" value="1"/>
</dbReference>
<dbReference type="InterPro" id="IPR029044">
    <property type="entry name" value="Nucleotide-diphossugar_trans"/>
</dbReference>
<dbReference type="Gene3D" id="3.90.1200.10">
    <property type="match status" value="1"/>
</dbReference>
<dbReference type="CDD" id="cd05151">
    <property type="entry name" value="ChoK-like"/>
    <property type="match status" value="1"/>
</dbReference>
<dbReference type="RefSeq" id="WP_138002327.1">
    <property type="nucleotide sequence ID" value="NZ_QGQD01000042.1"/>
</dbReference>
<organism evidence="3 4">
    <name type="scientific">Robinsoniella peoriensis</name>
    <dbReference type="NCBI Taxonomy" id="180332"/>
    <lineage>
        <taxon>Bacteria</taxon>
        <taxon>Bacillati</taxon>
        <taxon>Bacillota</taxon>
        <taxon>Clostridia</taxon>
        <taxon>Lachnospirales</taxon>
        <taxon>Lachnospiraceae</taxon>
        <taxon>Robinsoniella</taxon>
    </lineage>
</organism>
<evidence type="ECO:0000313" key="4">
    <source>
        <dbReference type="Proteomes" id="UP000306509"/>
    </source>
</evidence>
<name>A0A4V6HS23_9FIRM</name>
<dbReference type="AlphaFoldDB" id="A0A4V6HS23"/>
<evidence type="ECO:0000313" key="3">
    <source>
        <dbReference type="EMBL" id="TLD01268.1"/>
    </source>
</evidence>
<dbReference type="SUPFAM" id="SSF46785">
    <property type="entry name" value="Winged helix' DNA-binding domain"/>
    <property type="match status" value="1"/>
</dbReference>
<dbReference type="GO" id="GO:0003700">
    <property type="term" value="F:DNA-binding transcription factor activity"/>
    <property type="evidence" value="ECO:0007669"/>
    <property type="project" value="InterPro"/>
</dbReference>